<feature type="domain" description="Phosphoribulokinase/uridine kinase" evidence="1">
    <location>
        <begin position="290"/>
        <end position="488"/>
    </location>
</feature>
<dbReference type="Gene3D" id="3.10.20.30">
    <property type="match status" value="1"/>
</dbReference>
<dbReference type="SUPFAM" id="SSF55186">
    <property type="entry name" value="ThrRS/AlaRS common domain"/>
    <property type="match status" value="1"/>
</dbReference>
<reference evidence="3 4" key="1">
    <citation type="submission" date="2019-03" db="EMBL/GenBank/DDBJ databases">
        <title>Genomic Encyclopedia of Type Strains, Phase IV (KMG-IV): sequencing the most valuable type-strain genomes for metagenomic binning, comparative biology and taxonomic classification.</title>
        <authorList>
            <person name="Goeker M."/>
        </authorList>
    </citation>
    <scope>NUCLEOTIDE SEQUENCE [LARGE SCALE GENOMIC DNA]</scope>
    <source>
        <strain evidence="3 4">DSM 15969</strain>
    </source>
</reference>
<organism evidence="3 4">
    <name type="scientific">Anaerospora hongkongensis</name>
    <dbReference type="NCBI Taxonomy" id="244830"/>
    <lineage>
        <taxon>Bacteria</taxon>
        <taxon>Bacillati</taxon>
        <taxon>Bacillota</taxon>
        <taxon>Negativicutes</taxon>
        <taxon>Selenomonadales</taxon>
        <taxon>Sporomusaceae</taxon>
        <taxon>Anaerospora</taxon>
    </lineage>
</organism>
<keyword evidence="3" id="KW-0418">Kinase</keyword>
<protein>
    <submittedName>
        <fullName evidence="3">Uridine kinase</fullName>
    </submittedName>
</protein>
<dbReference type="Pfam" id="PF02824">
    <property type="entry name" value="TGS"/>
    <property type="match status" value="1"/>
</dbReference>
<dbReference type="CDD" id="cd01667">
    <property type="entry name" value="TGS_ThrRS"/>
    <property type="match status" value="1"/>
</dbReference>
<dbReference type="AlphaFoldDB" id="A0A4R1PSH0"/>
<dbReference type="Proteomes" id="UP000295063">
    <property type="component" value="Unassembled WGS sequence"/>
</dbReference>
<dbReference type="InterPro" id="IPR006083">
    <property type="entry name" value="PRK/URK"/>
</dbReference>
<accession>A0A4R1PSH0</accession>
<gene>
    <name evidence="3" type="ORF">EV210_11691</name>
</gene>
<dbReference type="SUPFAM" id="SSF52540">
    <property type="entry name" value="P-loop containing nucleoside triphosphate hydrolases"/>
    <property type="match status" value="1"/>
</dbReference>
<feature type="domain" description="TGS" evidence="2">
    <location>
        <begin position="6"/>
        <end position="63"/>
    </location>
</feature>
<comment type="caution">
    <text evidence="3">The sequence shown here is derived from an EMBL/GenBank/DDBJ whole genome shotgun (WGS) entry which is preliminary data.</text>
</comment>
<dbReference type="GO" id="GO:0016301">
    <property type="term" value="F:kinase activity"/>
    <property type="evidence" value="ECO:0007669"/>
    <property type="project" value="UniProtKB-KW"/>
</dbReference>
<proteinExistence type="predicted"/>
<dbReference type="GO" id="GO:0005524">
    <property type="term" value="F:ATP binding"/>
    <property type="evidence" value="ECO:0007669"/>
    <property type="project" value="InterPro"/>
</dbReference>
<dbReference type="InterPro" id="IPR004095">
    <property type="entry name" value="TGS"/>
</dbReference>
<dbReference type="Pfam" id="PF00485">
    <property type="entry name" value="PRK"/>
    <property type="match status" value="1"/>
</dbReference>
<name>A0A4R1PSH0_9FIRM</name>
<dbReference type="PANTHER" id="PTHR10285">
    <property type="entry name" value="URIDINE KINASE"/>
    <property type="match status" value="1"/>
</dbReference>
<sequence>MKEQISIQLKTGEIHHFTKGSTLLEISTAIGKHTPTPVLAAKVNNDVRDLQSSLESDAAVEFLDLTTEEGIKVYQRSLTFVMIVAAAELFPDGEITVEHSLSKGLYCELHRQEEVTGADIAALEQRMREIISEDRPITRTKLPLAEAIKLFESVGQMEKVKLLCQLEREQVSLYYCGPIFEYFYGTMAPSTGYLQHFEVRFYPPGLLLRFPEKEKPNELPPFVELPKLAKVFLEAEQWGKIMKCGYVGDLNECIEEGNLTTVIRVAEALHEKKIAQIADFISEHRKEVRVILVAGPSSSGKTTFAQRLTIQLRVNGVRPVPISLDDYFVDRDYTPRDEKGNYDFEAIEAIDLELFNEHLTRLLQGEEVKIPSYNFMTGQREYRGHIIKVDKEQPLIIEGIHGLNERLTASVAKEHKVKIYVSALTQLSIDNHNRIPTTDARLLRRIVRDSQFRSQDALKTLRMWPSVRRGEERNIFPFQEEADIMFNSALIYELAILKKYAIPLLEKVGPQEAVYSEAQRMLNFLAYFKSAVDDQIPPNSILREFVGDSCFY</sequence>
<evidence type="ECO:0000313" key="4">
    <source>
        <dbReference type="Proteomes" id="UP000295063"/>
    </source>
</evidence>
<dbReference type="InterPro" id="IPR027417">
    <property type="entry name" value="P-loop_NTPase"/>
</dbReference>
<evidence type="ECO:0000259" key="1">
    <source>
        <dbReference type="Pfam" id="PF00485"/>
    </source>
</evidence>
<evidence type="ECO:0000259" key="2">
    <source>
        <dbReference type="Pfam" id="PF02824"/>
    </source>
</evidence>
<dbReference type="OrthoDB" id="9764644at2"/>
<dbReference type="EMBL" id="SLUI01000016">
    <property type="protein sequence ID" value="TCL33989.1"/>
    <property type="molecule type" value="Genomic_DNA"/>
</dbReference>
<keyword evidence="3" id="KW-0808">Transferase</keyword>
<keyword evidence="4" id="KW-1185">Reference proteome</keyword>
<dbReference type="CDD" id="cd02028">
    <property type="entry name" value="UMPK_like"/>
    <property type="match status" value="1"/>
</dbReference>
<dbReference type="SUPFAM" id="SSF81271">
    <property type="entry name" value="TGS-like"/>
    <property type="match status" value="1"/>
</dbReference>
<dbReference type="RefSeq" id="WP_132083019.1">
    <property type="nucleotide sequence ID" value="NZ_DAMAKO010000016.1"/>
</dbReference>
<dbReference type="InterPro" id="IPR018163">
    <property type="entry name" value="Thr/Ala-tRNA-synth_IIc_edit"/>
</dbReference>
<dbReference type="InterPro" id="IPR012676">
    <property type="entry name" value="TGS-like"/>
</dbReference>
<dbReference type="Gene3D" id="3.30.980.10">
    <property type="entry name" value="Threonyl-trna Synthetase, Chain A, domain 2"/>
    <property type="match status" value="1"/>
</dbReference>
<evidence type="ECO:0000313" key="3">
    <source>
        <dbReference type="EMBL" id="TCL33989.1"/>
    </source>
</evidence>
<dbReference type="Gene3D" id="3.40.50.300">
    <property type="entry name" value="P-loop containing nucleotide triphosphate hydrolases"/>
    <property type="match status" value="1"/>
</dbReference>
<dbReference type="InterPro" id="IPR012675">
    <property type="entry name" value="Beta-grasp_dom_sf"/>
</dbReference>